<sequence>MIASNQGYPKQHHKCNPPLMSYHRPSYELPPPYSYGSTVRYDPDTRLLLDLDRPGATGPSTDECSSRTSTTSPSSVLDALVTDSSTTILSLSGCRLRRPSSSTTSILPPPPPPRCARRIRLPSALSVVVDIDTVLTSTSSGPGRFRRRCRGRDCRRDARRTRGWRLIGRDRN</sequence>
<dbReference type="RefSeq" id="XP_752786.1">
    <property type="nucleotide sequence ID" value="XM_747693.1"/>
</dbReference>
<dbReference type="KEGG" id="afm:AFUA_1G14160"/>
<dbReference type="EMBL" id="AAHF01000004">
    <property type="protein sequence ID" value="EAL90748.1"/>
    <property type="molecule type" value="Genomic_DNA"/>
</dbReference>
<dbReference type="InParanoid" id="Q4WS34"/>
<dbReference type="VEuPathDB" id="FungiDB:Afu1g14160"/>
<evidence type="ECO:0000313" key="2">
    <source>
        <dbReference type="EMBL" id="EAL90748.1"/>
    </source>
</evidence>
<dbReference type="AlphaFoldDB" id="Q4WS34"/>
<dbReference type="GeneID" id="3509796"/>
<keyword evidence="3" id="KW-1185">Reference proteome</keyword>
<dbReference type="Proteomes" id="UP000002530">
    <property type="component" value="Unassembled WGS sequence"/>
</dbReference>
<accession>Q4WS34</accession>
<feature type="region of interest" description="Disordered" evidence="1">
    <location>
        <begin position="51"/>
        <end position="76"/>
    </location>
</feature>
<evidence type="ECO:0000256" key="1">
    <source>
        <dbReference type="SAM" id="MobiDB-lite"/>
    </source>
</evidence>
<proteinExistence type="predicted"/>
<protein>
    <submittedName>
        <fullName evidence="2">Uncharacterized protein</fullName>
    </submittedName>
</protein>
<name>Q4WS34_ASPFU</name>
<dbReference type="HOGENOM" id="CLU_1554893_0_0_1"/>
<organism evidence="2 3">
    <name type="scientific">Aspergillus fumigatus (strain ATCC MYA-4609 / CBS 101355 / FGSC A1100 / Af293)</name>
    <name type="common">Neosartorya fumigata</name>
    <dbReference type="NCBI Taxonomy" id="330879"/>
    <lineage>
        <taxon>Eukaryota</taxon>
        <taxon>Fungi</taxon>
        <taxon>Dikarya</taxon>
        <taxon>Ascomycota</taxon>
        <taxon>Pezizomycotina</taxon>
        <taxon>Eurotiomycetes</taxon>
        <taxon>Eurotiomycetidae</taxon>
        <taxon>Eurotiales</taxon>
        <taxon>Aspergillaceae</taxon>
        <taxon>Aspergillus</taxon>
        <taxon>Aspergillus subgen. Fumigati</taxon>
    </lineage>
</organism>
<comment type="caution">
    <text evidence="2">The sequence shown here is derived from an EMBL/GenBank/DDBJ whole genome shotgun (WGS) entry which is preliminary data.</text>
</comment>
<reference evidence="2 3" key="1">
    <citation type="journal article" date="2005" name="Nature">
        <title>Genomic sequence of the pathogenic and allergenic filamentous fungus Aspergillus fumigatus.</title>
        <authorList>
            <person name="Nierman W.C."/>
            <person name="Pain A."/>
            <person name="Anderson M.J."/>
            <person name="Wortman J.R."/>
            <person name="Kim H.S."/>
            <person name="Arroyo J."/>
            <person name="Berriman M."/>
            <person name="Abe K."/>
            <person name="Archer D.B."/>
            <person name="Bermejo C."/>
            <person name="Bennett J."/>
            <person name="Bowyer P."/>
            <person name="Chen D."/>
            <person name="Collins M."/>
            <person name="Coulsen R."/>
            <person name="Davies R."/>
            <person name="Dyer P.S."/>
            <person name="Farman M."/>
            <person name="Fedorova N."/>
            <person name="Fedorova N."/>
            <person name="Feldblyum T.V."/>
            <person name="Fischer R."/>
            <person name="Fosker N."/>
            <person name="Fraser A."/>
            <person name="Garcia J.L."/>
            <person name="Garcia M.J."/>
            <person name="Goble A."/>
            <person name="Goldman G.H."/>
            <person name="Gomi K."/>
            <person name="Griffith-Jones S."/>
            <person name="Gwilliam R."/>
            <person name="Haas B."/>
            <person name="Haas H."/>
            <person name="Harris D."/>
            <person name="Horiuchi H."/>
            <person name="Huang J."/>
            <person name="Humphray S."/>
            <person name="Jimenez J."/>
            <person name="Keller N."/>
            <person name="Khouri H."/>
            <person name="Kitamoto K."/>
            <person name="Kobayashi T."/>
            <person name="Konzack S."/>
            <person name="Kulkarni R."/>
            <person name="Kumagai T."/>
            <person name="Lafon A."/>
            <person name="Latge J.P."/>
            <person name="Li W."/>
            <person name="Lord A."/>
            <person name="Lu C."/>
            <person name="Majoros W.H."/>
            <person name="May G.S."/>
            <person name="Miller B.L."/>
            <person name="Mohamoud Y."/>
            <person name="Molina M."/>
            <person name="Monod M."/>
            <person name="Mouyna I."/>
            <person name="Mulligan S."/>
            <person name="Murphy L."/>
            <person name="O'Neil S."/>
            <person name="Paulsen I."/>
            <person name="Penalva M.A."/>
            <person name="Pertea M."/>
            <person name="Price C."/>
            <person name="Pritchard B.L."/>
            <person name="Quail M.A."/>
            <person name="Rabbinowitsch E."/>
            <person name="Rawlins N."/>
            <person name="Rajandream M.A."/>
            <person name="Reichard U."/>
            <person name="Renauld H."/>
            <person name="Robson G.D."/>
            <person name="Rodriguez de Cordoba S."/>
            <person name="Rodriguez-Pena J.M."/>
            <person name="Ronning C.M."/>
            <person name="Rutter S."/>
            <person name="Salzberg S.L."/>
            <person name="Sanchez M."/>
            <person name="Sanchez-Ferrero J.C."/>
            <person name="Saunders D."/>
            <person name="Seeger K."/>
            <person name="Squares R."/>
            <person name="Squares S."/>
            <person name="Takeuchi M."/>
            <person name="Tekaia F."/>
            <person name="Turner G."/>
            <person name="Vazquez de Aldana C.R."/>
            <person name="Weidman J."/>
            <person name="White O."/>
            <person name="Woodward J."/>
            <person name="Yu J.H."/>
            <person name="Fraser C."/>
            <person name="Galagan J.E."/>
            <person name="Asai K."/>
            <person name="Machida M."/>
            <person name="Hall N."/>
            <person name="Barrell B."/>
            <person name="Denning D.W."/>
        </authorList>
    </citation>
    <scope>NUCLEOTIDE SEQUENCE [LARGE SCALE GENOMIC DNA]</scope>
    <source>
        <strain evidence="2 3">Af293</strain>
    </source>
</reference>
<feature type="compositionally biased region" description="Low complexity" evidence="1">
    <location>
        <begin position="66"/>
        <end position="75"/>
    </location>
</feature>
<evidence type="ECO:0000313" key="3">
    <source>
        <dbReference type="Proteomes" id="UP000002530"/>
    </source>
</evidence>
<gene>
    <name evidence="2" type="ORF">AFUA_1G14160</name>
</gene>